<keyword evidence="3" id="KW-1185">Reference proteome</keyword>
<accession>A0AA39H4V3</accession>
<dbReference type="Pfam" id="PF03109">
    <property type="entry name" value="ABC1"/>
    <property type="match status" value="1"/>
</dbReference>
<gene>
    <name evidence="2" type="ORF">QR680_002971</name>
</gene>
<sequence length="75" mass="8783">MFLNNFVTVAKKRRMGEDFFVPGVFRELPTKRVLATEFIEGKPVDKCMEESQVVRDYIVHADRSSLVELFLWKTS</sequence>
<evidence type="ECO:0000313" key="2">
    <source>
        <dbReference type="EMBL" id="KAK0399278.1"/>
    </source>
</evidence>
<dbReference type="AlphaFoldDB" id="A0AA39H4V3"/>
<protein>
    <recommendedName>
        <fullName evidence="1">ABC1 atypical kinase-like domain-containing protein</fullName>
    </recommendedName>
</protein>
<evidence type="ECO:0000259" key="1">
    <source>
        <dbReference type="Pfam" id="PF03109"/>
    </source>
</evidence>
<comment type="caution">
    <text evidence="2">The sequence shown here is derived from an EMBL/GenBank/DDBJ whole genome shotgun (WGS) entry which is preliminary data.</text>
</comment>
<evidence type="ECO:0000313" key="3">
    <source>
        <dbReference type="Proteomes" id="UP001175271"/>
    </source>
</evidence>
<reference evidence="2" key="1">
    <citation type="submission" date="2023-06" db="EMBL/GenBank/DDBJ databases">
        <title>Genomic analysis of the entomopathogenic nematode Steinernema hermaphroditum.</title>
        <authorList>
            <person name="Schwarz E.M."/>
            <person name="Heppert J.K."/>
            <person name="Baniya A."/>
            <person name="Schwartz H.T."/>
            <person name="Tan C.-H."/>
            <person name="Antoshechkin I."/>
            <person name="Sternberg P.W."/>
            <person name="Goodrich-Blair H."/>
            <person name="Dillman A.R."/>
        </authorList>
    </citation>
    <scope>NUCLEOTIDE SEQUENCE</scope>
    <source>
        <strain evidence="2">PS9179</strain>
        <tissue evidence="2">Whole animal</tissue>
    </source>
</reference>
<dbReference type="EMBL" id="JAUCMV010000005">
    <property type="protein sequence ID" value="KAK0399278.1"/>
    <property type="molecule type" value="Genomic_DNA"/>
</dbReference>
<feature type="domain" description="ABC1 atypical kinase-like" evidence="1">
    <location>
        <begin position="10"/>
        <end position="60"/>
    </location>
</feature>
<dbReference type="InterPro" id="IPR004147">
    <property type="entry name" value="ABC1_dom"/>
</dbReference>
<proteinExistence type="predicted"/>
<name>A0AA39H4V3_9BILA</name>
<organism evidence="2 3">
    <name type="scientific">Steinernema hermaphroditum</name>
    <dbReference type="NCBI Taxonomy" id="289476"/>
    <lineage>
        <taxon>Eukaryota</taxon>
        <taxon>Metazoa</taxon>
        <taxon>Ecdysozoa</taxon>
        <taxon>Nematoda</taxon>
        <taxon>Chromadorea</taxon>
        <taxon>Rhabditida</taxon>
        <taxon>Tylenchina</taxon>
        <taxon>Panagrolaimomorpha</taxon>
        <taxon>Strongyloidoidea</taxon>
        <taxon>Steinernematidae</taxon>
        <taxon>Steinernema</taxon>
    </lineage>
</organism>
<dbReference type="Proteomes" id="UP001175271">
    <property type="component" value="Unassembled WGS sequence"/>
</dbReference>